<gene>
    <name evidence="2" type="ORF">CI109_100048</name>
</gene>
<evidence type="ECO:0000256" key="1">
    <source>
        <dbReference type="SAM" id="MobiDB-lite"/>
    </source>
</evidence>
<feature type="region of interest" description="Disordered" evidence="1">
    <location>
        <begin position="1"/>
        <end position="31"/>
    </location>
</feature>
<dbReference type="Proteomes" id="UP000322225">
    <property type="component" value="Chromosome 1"/>
</dbReference>
<dbReference type="RefSeq" id="XP_031858599.1">
    <property type="nucleotide sequence ID" value="XM_032007102.1"/>
</dbReference>
<protein>
    <submittedName>
        <fullName evidence="2">Uncharacterized protein</fullName>
    </submittedName>
</protein>
<dbReference type="GeneID" id="43591270"/>
<reference evidence="2" key="1">
    <citation type="submission" date="2017-08" db="EMBL/GenBank/DDBJ databases">
        <authorList>
            <person name="Cuomo C."/>
            <person name="Billmyre B."/>
            <person name="Heitman J."/>
        </authorList>
    </citation>
    <scope>NUCLEOTIDE SEQUENCE</scope>
    <source>
        <strain evidence="2">CBS 12478</strain>
    </source>
</reference>
<dbReference type="AlphaFoldDB" id="A0A5M6BTY6"/>
<dbReference type="PANTHER" id="PTHR15629:SF40">
    <property type="entry name" value="YSC84 ACTIN-BINDING DOMAIN-CONTAINING PROTEIN"/>
    <property type="match status" value="1"/>
</dbReference>
<sequence length="527" mass="56235">MSDAPPPPPRRTDSRPSSSSAPATPDQSGWKARMKARGMGWGKVAMDKGVKISDNLGGKVNDIAEKRFGTEAFWPVTGDFPKEMDKAARILRAFTVDGVVTEAKVEEDGDPKKKKKVKVIRKIPPAVIANAKGLAIFTSMRTGFAPFGGAGGAGVVVSKLPDGTWSAPASMSPNNLTAGFLIGVDVYDCVLVIRSQKALDSFKTHKVTLGAELAVVAGPYGAGAAVESGIEKAPLFSYVRSRGVYAGVEVVGQVFVSRFDENAAMYHWPGIKAGDILAGKVRIPGEAAALQKALQDAESGKAQKEKGDALDIVIPEGAAELDLNDGEVLKLPPTPDQTTGHEHESDPETEIVHSPSHPGSHNPSMTDLKAPQPRRLIPPPLPSRNQNRPALVHQHSSASHYSDAVDETHHVAAAPLNDDLPSYTDPYGAATDRYPSDEKAGAIPSDTVNDDGDVMTESERREWEQFIEEHKREQAAAAEAATTAPVTTATEQTAVDEGGIAQLSHRLQEQTFGETEKDKAKEEDSLR</sequence>
<organism evidence="2 3">
    <name type="scientific">Kwoniella shandongensis</name>
    <dbReference type="NCBI Taxonomy" id="1734106"/>
    <lineage>
        <taxon>Eukaryota</taxon>
        <taxon>Fungi</taxon>
        <taxon>Dikarya</taxon>
        <taxon>Basidiomycota</taxon>
        <taxon>Agaricomycotina</taxon>
        <taxon>Tremellomycetes</taxon>
        <taxon>Tremellales</taxon>
        <taxon>Cryptococcaceae</taxon>
        <taxon>Kwoniella</taxon>
    </lineage>
</organism>
<dbReference type="InterPro" id="IPR007461">
    <property type="entry name" value="Ysc84_actin-binding"/>
</dbReference>
<dbReference type="OrthoDB" id="10255128at2759"/>
<feature type="region of interest" description="Disordered" evidence="1">
    <location>
        <begin position="323"/>
        <end position="457"/>
    </location>
</feature>
<feature type="compositionally biased region" description="Basic and acidic residues" evidence="1">
    <location>
        <begin position="514"/>
        <end position="527"/>
    </location>
</feature>
<dbReference type="GO" id="GO:0035091">
    <property type="term" value="F:phosphatidylinositol binding"/>
    <property type="evidence" value="ECO:0007669"/>
    <property type="project" value="TreeGrafter"/>
</dbReference>
<name>A0A5M6BTY6_9TREE</name>
<reference evidence="2" key="2">
    <citation type="submission" date="2024-01" db="EMBL/GenBank/DDBJ databases">
        <title>Comparative genomics of Cryptococcus and Kwoniella reveals pathogenesis evolution and contrasting modes of karyotype evolution via chromosome fusion or intercentromeric recombination.</title>
        <authorList>
            <person name="Coelho M.A."/>
            <person name="David-Palma M."/>
            <person name="Shea T."/>
            <person name="Bowers K."/>
            <person name="McGinley-Smith S."/>
            <person name="Mohammad A.W."/>
            <person name="Gnirke A."/>
            <person name="Yurkov A.M."/>
            <person name="Nowrousian M."/>
            <person name="Sun S."/>
            <person name="Cuomo C.A."/>
            <person name="Heitman J."/>
        </authorList>
    </citation>
    <scope>NUCLEOTIDE SEQUENCE</scope>
    <source>
        <strain evidence="2">CBS 12478</strain>
    </source>
</reference>
<evidence type="ECO:0000313" key="3">
    <source>
        <dbReference type="Proteomes" id="UP000322225"/>
    </source>
</evidence>
<dbReference type="PANTHER" id="PTHR15629">
    <property type="entry name" value="SH3YL1 PROTEIN"/>
    <property type="match status" value="1"/>
</dbReference>
<keyword evidence="3" id="KW-1185">Reference proteome</keyword>
<feature type="compositionally biased region" description="Polar residues" evidence="1">
    <location>
        <begin position="383"/>
        <end position="400"/>
    </location>
</feature>
<dbReference type="CDD" id="cd11524">
    <property type="entry name" value="SYLF"/>
    <property type="match status" value="1"/>
</dbReference>
<dbReference type="KEGG" id="ksn:43591270"/>
<feature type="compositionally biased region" description="Low complexity" evidence="1">
    <location>
        <begin position="15"/>
        <end position="26"/>
    </location>
</feature>
<dbReference type="EMBL" id="CP144051">
    <property type="protein sequence ID" value="WWD15626.1"/>
    <property type="molecule type" value="Genomic_DNA"/>
</dbReference>
<dbReference type="InterPro" id="IPR051702">
    <property type="entry name" value="SH3_domain_YSC84-like"/>
</dbReference>
<feature type="region of interest" description="Disordered" evidence="1">
    <location>
        <begin position="471"/>
        <end position="527"/>
    </location>
</feature>
<evidence type="ECO:0000313" key="2">
    <source>
        <dbReference type="EMBL" id="WWD15626.1"/>
    </source>
</evidence>
<accession>A0A5M6BTY6</accession>
<dbReference type="Pfam" id="PF04366">
    <property type="entry name" value="Ysc84"/>
    <property type="match status" value="1"/>
</dbReference>
<feature type="compositionally biased region" description="Low complexity" evidence="1">
    <location>
        <begin position="353"/>
        <end position="364"/>
    </location>
</feature>
<feature type="compositionally biased region" description="Low complexity" evidence="1">
    <location>
        <begin position="475"/>
        <end position="495"/>
    </location>
</feature>
<proteinExistence type="predicted"/>